<evidence type="ECO:0000256" key="3">
    <source>
        <dbReference type="ARBA" id="ARBA00022748"/>
    </source>
</evidence>
<protein>
    <submittedName>
        <fullName evidence="8">Cytochrome C biogenesis protein</fullName>
    </submittedName>
</protein>
<comment type="subcellular location">
    <subcellularLocation>
        <location evidence="1">Membrane</location>
        <topology evidence="1">Multi-pass membrane protein</topology>
    </subcellularLocation>
</comment>
<feature type="transmembrane region" description="Helical" evidence="6">
    <location>
        <begin position="263"/>
        <end position="281"/>
    </location>
</feature>
<dbReference type="AlphaFoldDB" id="A0A4S4JW86"/>
<feature type="transmembrane region" description="Helical" evidence="6">
    <location>
        <begin position="41"/>
        <end position="66"/>
    </location>
</feature>
<organism evidence="8 9">
    <name type="scientific">Alkalihalobacillus alcalophilus ATCC 27647 = CGMCC 1.3604</name>
    <dbReference type="NCBI Taxonomy" id="1218173"/>
    <lineage>
        <taxon>Bacteria</taxon>
        <taxon>Bacillati</taxon>
        <taxon>Bacillota</taxon>
        <taxon>Bacilli</taxon>
        <taxon>Bacillales</taxon>
        <taxon>Bacillaceae</taxon>
        <taxon>Alkalihalobacillus</taxon>
    </lineage>
</organism>
<feature type="transmembrane region" description="Helical" evidence="6">
    <location>
        <begin position="6"/>
        <end position="29"/>
    </location>
</feature>
<dbReference type="RefSeq" id="WP_136446075.1">
    <property type="nucleotide sequence ID" value="NZ_JALP01000231.1"/>
</dbReference>
<dbReference type="EMBL" id="JALP01000231">
    <property type="protein sequence ID" value="THG89448.1"/>
    <property type="molecule type" value="Genomic_DNA"/>
</dbReference>
<evidence type="ECO:0000259" key="7">
    <source>
        <dbReference type="Pfam" id="PF01578"/>
    </source>
</evidence>
<evidence type="ECO:0000256" key="5">
    <source>
        <dbReference type="ARBA" id="ARBA00023136"/>
    </source>
</evidence>
<feature type="transmembrane region" description="Helical" evidence="6">
    <location>
        <begin position="104"/>
        <end position="122"/>
    </location>
</feature>
<dbReference type="Proteomes" id="UP000297014">
    <property type="component" value="Unassembled WGS sequence"/>
</dbReference>
<feature type="transmembrane region" description="Helical" evidence="6">
    <location>
        <begin position="174"/>
        <end position="199"/>
    </location>
</feature>
<reference evidence="8 9" key="1">
    <citation type="submission" date="2014-01" db="EMBL/GenBank/DDBJ databases">
        <title>Draft genome sequencing of Bacillus alcalophilus CGMCC 1.3604.</title>
        <authorList>
            <person name="Yang J."/>
            <person name="Diao L."/>
            <person name="Yang S."/>
        </authorList>
    </citation>
    <scope>NUCLEOTIDE SEQUENCE [LARGE SCALE GENOMIC DNA]</scope>
    <source>
        <strain evidence="8 9">CGMCC 1.3604</strain>
    </source>
</reference>
<feature type="transmembrane region" description="Helical" evidence="6">
    <location>
        <begin position="134"/>
        <end position="162"/>
    </location>
</feature>
<dbReference type="OrthoDB" id="9814290at2"/>
<keyword evidence="4 6" id="KW-1133">Transmembrane helix</keyword>
<evidence type="ECO:0000313" key="8">
    <source>
        <dbReference type="EMBL" id="THG89448.1"/>
    </source>
</evidence>
<accession>A0A4S4JW86</accession>
<dbReference type="GO" id="GO:0017004">
    <property type="term" value="P:cytochrome complex assembly"/>
    <property type="evidence" value="ECO:0007669"/>
    <property type="project" value="UniProtKB-KW"/>
</dbReference>
<dbReference type="GO" id="GO:0020037">
    <property type="term" value="F:heme binding"/>
    <property type="evidence" value="ECO:0007669"/>
    <property type="project" value="InterPro"/>
</dbReference>
<gene>
    <name evidence="8" type="ORF">AJ85_17665</name>
</gene>
<feature type="transmembrane region" description="Helical" evidence="6">
    <location>
        <begin position="78"/>
        <end position="97"/>
    </location>
</feature>
<dbReference type="InterPro" id="IPR045062">
    <property type="entry name" value="Cyt_c_biogenesis_CcsA/CcmC"/>
</dbReference>
<name>A0A4S4JW86_ALKAL</name>
<feature type="domain" description="Cytochrome c assembly protein" evidence="7">
    <location>
        <begin position="73"/>
        <end position="198"/>
    </location>
</feature>
<evidence type="ECO:0000313" key="9">
    <source>
        <dbReference type="Proteomes" id="UP000297014"/>
    </source>
</evidence>
<dbReference type="Pfam" id="PF01578">
    <property type="entry name" value="Cytochrom_C_asm"/>
    <property type="match status" value="1"/>
</dbReference>
<proteinExistence type="predicted"/>
<feature type="non-terminal residue" evidence="8">
    <location>
        <position position="312"/>
    </location>
</feature>
<dbReference type="InterPro" id="IPR002541">
    <property type="entry name" value="Cyt_c_assembly"/>
</dbReference>
<evidence type="ECO:0000256" key="4">
    <source>
        <dbReference type="ARBA" id="ARBA00022989"/>
    </source>
</evidence>
<sequence>MVELSSNLLLAAFFIYIFATIAFSITIYYENSTLVNKTKRWGWISFGLACAGFLAQLGYFVTRWIAAGHAPVSNMFEYTTFLGLTIIFAFLILYLIYKKPVLGIFSMPVGIVIIAYASVFPREVTPLIPALQTYWLHIHVITTAIGQGILGVGFIAGLIYLIRVVDQSKRSKQTFWLEAVIYSVTCAVAIAITVGVFSLNNYSVTFNWINEWEVEAQLEYELPAIVGPYEGELITADQNRFGPLFETPGWMNGVESPRKFNTFLWSILSGSILYLLLRFILRSRIAAAIQPILKNVSPQLFDEVSYRSIIIG</sequence>
<evidence type="ECO:0000256" key="1">
    <source>
        <dbReference type="ARBA" id="ARBA00004141"/>
    </source>
</evidence>
<keyword evidence="5 6" id="KW-0472">Membrane</keyword>
<keyword evidence="2 6" id="KW-0812">Transmembrane</keyword>
<dbReference type="GO" id="GO:0005886">
    <property type="term" value="C:plasma membrane"/>
    <property type="evidence" value="ECO:0007669"/>
    <property type="project" value="TreeGrafter"/>
</dbReference>
<dbReference type="PANTHER" id="PTHR30071">
    <property type="entry name" value="HEME EXPORTER PROTEIN C"/>
    <property type="match status" value="1"/>
</dbReference>
<keyword evidence="3" id="KW-0201">Cytochrome c-type biogenesis</keyword>
<evidence type="ECO:0000256" key="2">
    <source>
        <dbReference type="ARBA" id="ARBA00022692"/>
    </source>
</evidence>
<dbReference type="PANTHER" id="PTHR30071:SF1">
    <property type="entry name" value="CYTOCHROME B_B6 PROTEIN-RELATED"/>
    <property type="match status" value="1"/>
</dbReference>
<comment type="caution">
    <text evidence="8">The sequence shown here is derived from an EMBL/GenBank/DDBJ whole genome shotgun (WGS) entry which is preliminary data.</text>
</comment>
<evidence type="ECO:0000256" key="6">
    <source>
        <dbReference type="SAM" id="Phobius"/>
    </source>
</evidence>